<proteinExistence type="predicted"/>
<name>A0AA36IJP3_9DINO</name>
<keyword evidence="1" id="KW-0812">Transmembrane</keyword>
<dbReference type="AlphaFoldDB" id="A0AA36IJP3"/>
<keyword evidence="3" id="KW-1185">Reference proteome</keyword>
<dbReference type="EMBL" id="CAUJNA010001613">
    <property type="protein sequence ID" value="CAJ1387983.1"/>
    <property type="molecule type" value="Genomic_DNA"/>
</dbReference>
<gene>
    <name evidence="2" type="ORF">EVOR1521_LOCUS13940</name>
</gene>
<organism evidence="2 3">
    <name type="scientific">Effrenium voratum</name>
    <dbReference type="NCBI Taxonomy" id="2562239"/>
    <lineage>
        <taxon>Eukaryota</taxon>
        <taxon>Sar</taxon>
        <taxon>Alveolata</taxon>
        <taxon>Dinophyceae</taxon>
        <taxon>Suessiales</taxon>
        <taxon>Symbiodiniaceae</taxon>
        <taxon>Effrenium</taxon>
    </lineage>
</organism>
<reference evidence="2" key="1">
    <citation type="submission" date="2023-08" db="EMBL/GenBank/DDBJ databases">
        <authorList>
            <person name="Chen Y."/>
            <person name="Shah S."/>
            <person name="Dougan E. K."/>
            <person name="Thang M."/>
            <person name="Chan C."/>
        </authorList>
    </citation>
    <scope>NUCLEOTIDE SEQUENCE</scope>
</reference>
<evidence type="ECO:0000313" key="2">
    <source>
        <dbReference type="EMBL" id="CAJ1387983.1"/>
    </source>
</evidence>
<evidence type="ECO:0000313" key="3">
    <source>
        <dbReference type="Proteomes" id="UP001178507"/>
    </source>
</evidence>
<sequence length="242" mass="26135">MPSKGGVQESNGWVGLHPMAFGCVPVRTATFLTAAGCSLQGLLLLRWHLAVEEDRRAFVGGYSDWSRALIDLLDLSAMLWGGLGAYGALYLREGFIRAFYYYQATRILAWPLMYLLDVPLLLSCELGRDDPSAFVARFGPQQAVLSIAAEGSCDDERSFFSVLSVLCLAFFAHCFFATARLLAELDDPHMLNMSQEGPSGVFSKLGPRGAGPKGPSVSTPLVDAAPVAFRPAPDSLPLENLA</sequence>
<comment type="caution">
    <text evidence="2">The sequence shown here is derived from an EMBL/GenBank/DDBJ whole genome shotgun (WGS) entry which is preliminary data.</text>
</comment>
<feature type="transmembrane region" description="Helical" evidence="1">
    <location>
        <begin position="159"/>
        <end position="183"/>
    </location>
</feature>
<accession>A0AA36IJP3</accession>
<feature type="transmembrane region" description="Helical" evidence="1">
    <location>
        <begin position="69"/>
        <end position="91"/>
    </location>
</feature>
<evidence type="ECO:0000256" key="1">
    <source>
        <dbReference type="SAM" id="Phobius"/>
    </source>
</evidence>
<dbReference type="PROSITE" id="PS51257">
    <property type="entry name" value="PROKAR_LIPOPROTEIN"/>
    <property type="match status" value="1"/>
</dbReference>
<keyword evidence="1" id="KW-1133">Transmembrane helix</keyword>
<protein>
    <submittedName>
        <fullName evidence="2">Uncharacterized protein</fullName>
    </submittedName>
</protein>
<keyword evidence="1" id="KW-0472">Membrane</keyword>
<dbReference type="Proteomes" id="UP001178507">
    <property type="component" value="Unassembled WGS sequence"/>
</dbReference>